<evidence type="ECO:0000313" key="5">
    <source>
        <dbReference type="Proteomes" id="UP000254707"/>
    </source>
</evidence>
<gene>
    <name evidence="4" type="ORF">NCTC7688_00454</name>
</gene>
<keyword evidence="2" id="KW-0812">Transmembrane</keyword>
<dbReference type="InterPro" id="IPR025273">
    <property type="entry name" value="DUF4064"/>
</dbReference>
<feature type="compositionally biased region" description="Basic and acidic residues" evidence="1">
    <location>
        <begin position="166"/>
        <end position="180"/>
    </location>
</feature>
<protein>
    <submittedName>
        <fullName evidence="4">Membrane protein</fullName>
    </submittedName>
</protein>
<accession>A0A380HI73</accession>
<dbReference type="Proteomes" id="UP000254707">
    <property type="component" value="Unassembled WGS sequence"/>
</dbReference>
<feature type="region of interest" description="Disordered" evidence="1">
    <location>
        <begin position="140"/>
        <end position="193"/>
    </location>
</feature>
<feature type="compositionally biased region" description="Basic residues" evidence="1">
    <location>
        <begin position="145"/>
        <end position="163"/>
    </location>
</feature>
<dbReference type="AlphaFoldDB" id="A0A380HI73"/>
<evidence type="ECO:0000259" key="3">
    <source>
        <dbReference type="Pfam" id="PF13273"/>
    </source>
</evidence>
<evidence type="ECO:0000256" key="1">
    <source>
        <dbReference type="SAM" id="MobiDB-lite"/>
    </source>
</evidence>
<feature type="domain" description="DUF4064" evidence="3">
    <location>
        <begin position="2"/>
        <end position="111"/>
    </location>
</feature>
<feature type="transmembrane region" description="Helical" evidence="2">
    <location>
        <begin position="9"/>
        <end position="31"/>
    </location>
</feature>
<keyword evidence="2" id="KW-1133">Transmembrane helix</keyword>
<dbReference type="EMBL" id="UHED01000001">
    <property type="protein sequence ID" value="SUM81958.1"/>
    <property type="molecule type" value="Genomic_DNA"/>
</dbReference>
<name>A0A380HI73_STASA</name>
<dbReference type="Pfam" id="PF13273">
    <property type="entry name" value="DUF4064"/>
    <property type="match status" value="1"/>
</dbReference>
<organism evidence="4 5">
    <name type="scientific">Staphylococcus saprophyticus</name>
    <dbReference type="NCBI Taxonomy" id="29385"/>
    <lineage>
        <taxon>Bacteria</taxon>
        <taxon>Bacillati</taxon>
        <taxon>Bacillota</taxon>
        <taxon>Bacilli</taxon>
        <taxon>Bacillales</taxon>
        <taxon>Staphylococcaceae</taxon>
        <taxon>Staphylococcus</taxon>
    </lineage>
</organism>
<proteinExistence type="predicted"/>
<dbReference type="RefSeq" id="WP_115338363.1">
    <property type="nucleotide sequence ID" value="NZ_UHEB01000001.1"/>
</dbReference>
<feature type="transmembrane region" description="Helical" evidence="2">
    <location>
        <begin position="97"/>
        <end position="130"/>
    </location>
</feature>
<evidence type="ECO:0000256" key="2">
    <source>
        <dbReference type="SAM" id="Phobius"/>
    </source>
</evidence>
<reference evidence="4 5" key="1">
    <citation type="submission" date="2018-06" db="EMBL/GenBank/DDBJ databases">
        <authorList>
            <consortium name="Pathogen Informatics"/>
            <person name="Doyle S."/>
        </authorList>
    </citation>
    <scope>NUCLEOTIDE SEQUENCE [LARGE SCALE GENOMIC DNA]</scope>
    <source>
        <strain evidence="4 5">NCTC7688</strain>
    </source>
</reference>
<evidence type="ECO:0000313" key="4">
    <source>
        <dbReference type="EMBL" id="SUM81958.1"/>
    </source>
</evidence>
<feature type="transmembrane region" description="Helical" evidence="2">
    <location>
        <begin position="69"/>
        <end position="90"/>
    </location>
</feature>
<keyword evidence="2" id="KW-0472">Membrane</keyword>
<sequence>MKRNAEKILIWIGIILQFILIFLMAIVAPFFNDVSVKNELIEVINQSNIYNQNASQMDPANIVDLVSNLFILALIVVIVCTVIAIIFAILTNKLPKFVGIIFILLGLVTVLTLNWITAILWLVAGILLLVRKKQKSYDRYQPAKGNRKKEQAKHHHNNQKRNTKTTYHEVDDYKSEEQDKAPTQLSRKSRYKK</sequence>